<sequence length="86" mass="9652">MRSRSTSGSCRKFCMARRLTSRDWDAVLGSSSLRRISDSKPCTMGWQSPCSVAHLCPLLTWVLLKATRAKTACEMPARFSSSLTHW</sequence>
<dbReference type="AlphaFoldDB" id="A0A7J5XR30"/>
<protein>
    <submittedName>
        <fullName evidence="1">Uncharacterized protein</fullName>
    </submittedName>
</protein>
<dbReference type="Proteomes" id="UP000518266">
    <property type="component" value="Unassembled WGS sequence"/>
</dbReference>
<reference evidence="1 2" key="1">
    <citation type="submission" date="2020-03" db="EMBL/GenBank/DDBJ databases">
        <title>Dissostichus mawsoni Genome sequencing and assembly.</title>
        <authorList>
            <person name="Park H."/>
        </authorList>
    </citation>
    <scope>NUCLEOTIDE SEQUENCE [LARGE SCALE GENOMIC DNA]</scope>
    <source>
        <strain evidence="1">DM0001</strain>
        <tissue evidence="1">Muscle</tissue>
    </source>
</reference>
<organism evidence="1 2">
    <name type="scientific">Dissostichus mawsoni</name>
    <name type="common">Antarctic cod</name>
    <dbReference type="NCBI Taxonomy" id="36200"/>
    <lineage>
        <taxon>Eukaryota</taxon>
        <taxon>Metazoa</taxon>
        <taxon>Chordata</taxon>
        <taxon>Craniata</taxon>
        <taxon>Vertebrata</taxon>
        <taxon>Euteleostomi</taxon>
        <taxon>Actinopterygii</taxon>
        <taxon>Neopterygii</taxon>
        <taxon>Teleostei</taxon>
        <taxon>Neoteleostei</taxon>
        <taxon>Acanthomorphata</taxon>
        <taxon>Eupercaria</taxon>
        <taxon>Perciformes</taxon>
        <taxon>Notothenioidei</taxon>
        <taxon>Nototheniidae</taxon>
        <taxon>Dissostichus</taxon>
    </lineage>
</organism>
<dbReference type="OrthoDB" id="10535379at2759"/>
<dbReference type="EMBL" id="JAAKFY010000021">
    <property type="protein sequence ID" value="KAF3839585.1"/>
    <property type="molecule type" value="Genomic_DNA"/>
</dbReference>
<name>A0A7J5XR30_DISMA</name>
<evidence type="ECO:0000313" key="2">
    <source>
        <dbReference type="Proteomes" id="UP000518266"/>
    </source>
</evidence>
<accession>A0A7J5XR30</accession>
<evidence type="ECO:0000313" key="1">
    <source>
        <dbReference type="EMBL" id="KAF3839585.1"/>
    </source>
</evidence>
<keyword evidence="2" id="KW-1185">Reference proteome</keyword>
<comment type="caution">
    <text evidence="1">The sequence shown here is derived from an EMBL/GenBank/DDBJ whole genome shotgun (WGS) entry which is preliminary data.</text>
</comment>
<proteinExistence type="predicted"/>
<gene>
    <name evidence="1" type="ORF">F7725_018302</name>
</gene>